<name>A0AAD9IDA1_PROWI</name>
<organism evidence="1 2">
    <name type="scientific">Prototheca wickerhamii</name>
    <dbReference type="NCBI Taxonomy" id="3111"/>
    <lineage>
        <taxon>Eukaryota</taxon>
        <taxon>Viridiplantae</taxon>
        <taxon>Chlorophyta</taxon>
        <taxon>core chlorophytes</taxon>
        <taxon>Trebouxiophyceae</taxon>
        <taxon>Chlorellales</taxon>
        <taxon>Chlorellaceae</taxon>
        <taxon>Prototheca</taxon>
    </lineage>
</organism>
<evidence type="ECO:0000313" key="2">
    <source>
        <dbReference type="Proteomes" id="UP001255856"/>
    </source>
</evidence>
<dbReference type="AlphaFoldDB" id="A0AAD9IDA1"/>
<reference evidence="1" key="1">
    <citation type="submission" date="2021-01" db="EMBL/GenBank/DDBJ databases">
        <authorList>
            <person name="Eckstrom K.M.E."/>
        </authorList>
    </citation>
    <scope>NUCLEOTIDE SEQUENCE</scope>
    <source>
        <strain evidence="1">UVCC 0001</strain>
    </source>
</reference>
<comment type="caution">
    <text evidence="1">The sequence shown here is derived from an EMBL/GenBank/DDBJ whole genome shotgun (WGS) entry which is preliminary data.</text>
</comment>
<evidence type="ECO:0000313" key="1">
    <source>
        <dbReference type="EMBL" id="KAK2075713.1"/>
    </source>
</evidence>
<accession>A0AAD9IDA1</accession>
<gene>
    <name evidence="1" type="ORF">QBZ16_001454</name>
</gene>
<keyword evidence="2" id="KW-1185">Reference proteome</keyword>
<dbReference type="EMBL" id="JASFZW010000013">
    <property type="protein sequence ID" value="KAK2075713.1"/>
    <property type="molecule type" value="Genomic_DNA"/>
</dbReference>
<dbReference type="Proteomes" id="UP001255856">
    <property type="component" value="Unassembled WGS sequence"/>
</dbReference>
<protein>
    <submittedName>
        <fullName evidence="1">Uncharacterized protein</fullName>
    </submittedName>
</protein>
<proteinExistence type="predicted"/>
<sequence>MVPTAYCIPFSEGGGSGCLAVVTNAAPDAHLLFRLRSSAAGKATFTLTVQEDKTYAYARFYLPFPTERQLRLTGTVEYLNQPGQVWSVLTEYPQTQPGKCTRDPVPAEGHRWLRCAATLTMPDGNELTLTYVVAIKAYCIPSWVGSGAGCYAKVASAAPGSRIRFRLTSTEGVSGVTDVQLKPDSTWGGAFYALPIPSVRHTNFTGTVEYVDVPGPKWSVATWDPRAEQVRWNIRELDNGLCEYLYDLKVPIDPDGKQVVRMTYYPQRKCLPLAWLHKFFHDHSIFD</sequence>